<evidence type="ECO:0008006" key="3">
    <source>
        <dbReference type="Google" id="ProtNLM"/>
    </source>
</evidence>
<protein>
    <recommendedName>
        <fullName evidence="3">Transporter</fullName>
    </recommendedName>
</protein>
<accession>A0A4Q0VGU8</accession>
<dbReference type="Proteomes" id="UP000290602">
    <property type="component" value="Unassembled WGS sequence"/>
</dbReference>
<dbReference type="EMBL" id="QXIL01000014">
    <property type="protein sequence ID" value="RXI78228.1"/>
    <property type="molecule type" value="Genomic_DNA"/>
</dbReference>
<name>A0A4Q0VGU8_9LACO</name>
<keyword evidence="2" id="KW-1185">Reference proteome</keyword>
<evidence type="ECO:0000313" key="1">
    <source>
        <dbReference type="EMBL" id="RXI78228.1"/>
    </source>
</evidence>
<dbReference type="RefSeq" id="WP_182150984.1">
    <property type="nucleotide sequence ID" value="NZ_CP059603.1"/>
</dbReference>
<organism evidence="1 2">
    <name type="scientific">Levilactobacillus suantsaii</name>
    <dbReference type="NCBI Taxonomy" id="2292255"/>
    <lineage>
        <taxon>Bacteria</taxon>
        <taxon>Bacillati</taxon>
        <taxon>Bacillota</taxon>
        <taxon>Bacilli</taxon>
        <taxon>Lactobacillales</taxon>
        <taxon>Lactobacillaceae</taxon>
        <taxon>Levilactobacillus</taxon>
    </lineage>
</organism>
<gene>
    <name evidence="1" type="ORF">DXH47_07825</name>
</gene>
<sequence length="121" mass="13582">MKPKCKTITVAAILSVVLFMIAYGITLLPTLTGNYRPLLNTLGFAMLLYAWAILGIWRKRRFAVGFMQFINVVYSFGFISTLISGENLVTIIVSIIGLMVNGYLFWVCHQSAQQLRSQGTR</sequence>
<reference evidence="1 2" key="1">
    <citation type="submission" date="2018-08" db="EMBL/GenBank/DDBJ databases">
        <title>Lactobacillus suantsai sp. nov., isolated from traditional fermented suan-tsai in Taiwan.</title>
        <authorList>
            <person name="Huang C.-H."/>
        </authorList>
    </citation>
    <scope>NUCLEOTIDE SEQUENCE [LARGE SCALE GENOMIC DNA]</scope>
    <source>
        <strain evidence="1 2">BCRC 12945</strain>
    </source>
</reference>
<comment type="caution">
    <text evidence="1">The sequence shown here is derived from an EMBL/GenBank/DDBJ whole genome shotgun (WGS) entry which is preliminary data.</text>
</comment>
<evidence type="ECO:0000313" key="2">
    <source>
        <dbReference type="Proteomes" id="UP000290602"/>
    </source>
</evidence>
<proteinExistence type="predicted"/>
<dbReference type="AlphaFoldDB" id="A0A4Q0VGU8"/>